<accession>A0A2P5Y9E1</accession>
<gene>
    <name evidence="1" type="ORF">GOBAR_AA08430</name>
</gene>
<protein>
    <submittedName>
        <fullName evidence="1">Uncharacterized protein</fullName>
    </submittedName>
</protein>
<dbReference type="OrthoDB" id="10477637at2759"/>
<proteinExistence type="predicted"/>
<sequence>MELKSHIDINLNIAPKTDVVGDDGYGNSDPSDHEVNIDSDLDVGEVPNDIDDKYVNDDGNINAFSFKNHIDVL</sequence>
<dbReference type="AlphaFoldDB" id="A0A2P5Y9E1"/>
<organism evidence="1 2">
    <name type="scientific">Gossypium barbadense</name>
    <name type="common">Sea Island cotton</name>
    <name type="synonym">Hibiscus barbadensis</name>
    <dbReference type="NCBI Taxonomy" id="3634"/>
    <lineage>
        <taxon>Eukaryota</taxon>
        <taxon>Viridiplantae</taxon>
        <taxon>Streptophyta</taxon>
        <taxon>Embryophyta</taxon>
        <taxon>Tracheophyta</taxon>
        <taxon>Spermatophyta</taxon>
        <taxon>Magnoliopsida</taxon>
        <taxon>eudicotyledons</taxon>
        <taxon>Gunneridae</taxon>
        <taxon>Pentapetalae</taxon>
        <taxon>rosids</taxon>
        <taxon>malvids</taxon>
        <taxon>Malvales</taxon>
        <taxon>Malvaceae</taxon>
        <taxon>Malvoideae</taxon>
        <taxon>Gossypium</taxon>
    </lineage>
</organism>
<evidence type="ECO:0000313" key="2">
    <source>
        <dbReference type="Proteomes" id="UP000239757"/>
    </source>
</evidence>
<reference evidence="1 2" key="1">
    <citation type="submission" date="2015-01" db="EMBL/GenBank/DDBJ databases">
        <title>Genome of allotetraploid Gossypium barbadense reveals genomic plasticity and fiber elongation in cotton evolution.</title>
        <authorList>
            <person name="Chen X."/>
            <person name="Liu X."/>
            <person name="Zhao B."/>
            <person name="Zheng H."/>
            <person name="Hu Y."/>
            <person name="Lu G."/>
            <person name="Yang C."/>
            <person name="Chen J."/>
            <person name="Shan C."/>
            <person name="Zhang L."/>
            <person name="Zhou Y."/>
            <person name="Wang L."/>
            <person name="Guo W."/>
            <person name="Bai Y."/>
            <person name="Ruan J."/>
            <person name="Shangguan X."/>
            <person name="Mao Y."/>
            <person name="Jiang J."/>
            <person name="Zhu Y."/>
            <person name="Lei J."/>
            <person name="Kang H."/>
            <person name="Chen S."/>
            <person name="He X."/>
            <person name="Wang R."/>
            <person name="Wang Y."/>
            <person name="Chen J."/>
            <person name="Wang L."/>
            <person name="Yu S."/>
            <person name="Wang B."/>
            <person name="Wei J."/>
            <person name="Song S."/>
            <person name="Lu X."/>
            <person name="Gao Z."/>
            <person name="Gu W."/>
            <person name="Deng X."/>
            <person name="Ma D."/>
            <person name="Wang S."/>
            <person name="Liang W."/>
            <person name="Fang L."/>
            <person name="Cai C."/>
            <person name="Zhu X."/>
            <person name="Zhou B."/>
            <person name="Zhang Y."/>
            <person name="Chen Z."/>
            <person name="Xu S."/>
            <person name="Zhu R."/>
            <person name="Wang S."/>
            <person name="Zhang T."/>
            <person name="Zhao G."/>
        </authorList>
    </citation>
    <scope>NUCLEOTIDE SEQUENCE [LARGE SCALE GENOMIC DNA]</scope>
    <source>
        <strain evidence="2">cv. Xinhai21</strain>
        <tissue evidence="1">Leaf</tissue>
    </source>
</reference>
<dbReference type="EMBL" id="KZ663508">
    <property type="protein sequence ID" value="PPS12212.1"/>
    <property type="molecule type" value="Genomic_DNA"/>
</dbReference>
<dbReference type="Proteomes" id="UP000239757">
    <property type="component" value="Unassembled WGS sequence"/>
</dbReference>
<name>A0A2P5Y9E1_GOSBA</name>
<evidence type="ECO:0000313" key="1">
    <source>
        <dbReference type="EMBL" id="PPS12212.1"/>
    </source>
</evidence>